<feature type="domain" description="Folliculin-interacting protein middle" evidence="2">
    <location>
        <begin position="493"/>
        <end position="596"/>
    </location>
</feature>
<evidence type="ECO:0000259" key="3">
    <source>
        <dbReference type="Pfam" id="PF14638"/>
    </source>
</evidence>
<dbReference type="RefSeq" id="XP_009496739.1">
    <property type="nucleotide sequence ID" value="XM_009498464.1"/>
</dbReference>
<feature type="region of interest" description="Disordered" evidence="1">
    <location>
        <begin position="1146"/>
        <end position="1194"/>
    </location>
</feature>
<evidence type="ECO:0000259" key="2">
    <source>
        <dbReference type="Pfam" id="PF14637"/>
    </source>
</evidence>
<dbReference type="GO" id="GO:0042030">
    <property type="term" value="F:ATPase inhibitor activity"/>
    <property type="evidence" value="ECO:0007669"/>
    <property type="project" value="TreeGrafter"/>
</dbReference>
<reference evidence="4" key="1">
    <citation type="submission" date="2013-04" db="EMBL/GenBank/DDBJ databases">
        <title>The Genome Sequence of Fonticula alba ATCC 38817.</title>
        <authorList>
            <consortium name="The Broad Institute Genomics Platform"/>
            <person name="Russ C."/>
            <person name="Cuomo C."/>
            <person name="Burger G."/>
            <person name="Gray M.W."/>
            <person name="Holland P.W.H."/>
            <person name="King N."/>
            <person name="Lang F.B.F."/>
            <person name="Roger A.J."/>
            <person name="Ruiz-Trillo I."/>
            <person name="Brown M."/>
            <person name="Walker B."/>
            <person name="Young S."/>
            <person name="Zeng Q."/>
            <person name="Gargeya S."/>
            <person name="Fitzgerald M."/>
            <person name="Haas B."/>
            <person name="Abouelleil A."/>
            <person name="Allen A.W."/>
            <person name="Alvarado L."/>
            <person name="Arachchi H.M."/>
            <person name="Berlin A.M."/>
            <person name="Chapman S.B."/>
            <person name="Gainer-Dewar J."/>
            <person name="Goldberg J."/>
            <person name="Griggs A."/>
            <person name="Gujja S."/>
            <person name="Hansen M."/>
            <person name="Howarth C."/>
            <person name="Imamovic A."/>
            <person name="Ireland A."/>
            <person name="Larimer J."/>
            <person name="McCowan C."/>
            <person name="Murphy C."/>
            <person name="Pearson M."/>
            <person name="Poon T.W."/>
            <person name="Priest M."/>
            <person name="Roberts A."/>
            <person name="Saif S."/>
            <person name="Shea T."/>
            <person name="Sisk P."/>
            <person name="Sykes S."/>
            <person name="Wortman J."/>
            <person name="Nusbaum C."/>
            <person name="Birren B."/>
        </authorList>
    </citation>
    <scope>NUCLEOTIDE SEQUENCE [LARGE SCALE GENOMIC DNA]</scope>
    <source>
        <strain evidence="4">ATCC 38817</strain>
    </source>
</reference>
<dbReference type="GO" id="GO:0005737">
    <property type="term" value="C:cytoplasm"/>
    <property type="evidence" value="ECO:0007669"/>
    <property type="project" value="TreeGrafter"/>
</dbReference>
<proteinExistence type="predicted"/>
<dbReference type="OrthoDB" id="10051712at2759"/>
<dbReference type="GeneID" id="20529307"/>
<dbReference type="PANTHER" id="PTHR21634:SF9">
    <property type="entry name" value="RE13835P"/>
    <property type="match status" value="1"/>
</dbReference>
<feature type="region of interest" description="Disordered" evidence="1">
    <location>
        <begin position="787"/>
        <end position="863"/>
    </location>
</feature>
<feature type="compositionally biased region" description="Low complexity" evidence="1">
    <location>
        <begin position="792"/>
        <end position="847"/>
    </location>
</feature>
<organism evidence="4">
    <name type="scientific">Fonticula alba</name>
    <name type="common">Slime mold</name>
    <dbReference type="NCBI Taxonomy" id="691883"/>
    <lineage>
        <taxon>Eukaryota</taxon>
        <taxon>Rotosphaerida</taxon>
        <taxon>Fonticulaceae</taxon>
        <taxon>Fonticula</taxon>
    </lineage>
</organism>
<name>A0A058Z5E7_FONAL</name>
<feature type="region of interest" description="Disordered" evidence="1">
    <location>
        <begin position="352"/>
        <end position="401"/>
    </location>
</feature>
<feature type="region of interest" description="Disordered" evidence="1">
    <location>
        <begin position="17"/>
        <end position="83"/>
    </location>
</feature>
<feature type="compositionally biased region" description="Low complexity" evidence="1">
    <location>
        <begin position="32"/>
        <end position="63"/>
    </location>
</feature>
<accession>A0A058Z5E7</accession>
<feature type="compositionally biased region" description="Low complexity" evidence="1">
    <location>
        <begin position="668"/>
        <end position="690"/>
    </location>
</feature>
<dbReference type="EMBL" id="KB932207">
    <property type="protein sequence ID" value="KCV69168.1"/>
    <property type="molecule type" value="Genomic_DNA"/>
</dbReference>
<feature type="region of interest" description="Disordered" evidence="1">
    <location>
        <begin position="663"/>
        <end position="711"/>
    </location>
</feature>
<sequence>MAREKFKHSWESRVTAGPVPLDRITHSGSVGTPATLTPPSTLAPPACWASSSSTGARMRSSSGFGQPLGGGNSGTSATAMHSGGTPLVSLLQAGLPASLPTSLPGSTSWPGPGSLLSNQLLSSGGPGPAGELFPPPAMVADGHHQVTIAVAIIFNPAGRQVLLDQFFASLALVDHYLERDLLRVVTREVQVALDLGESLEAARSRSSSTSSTFSGCSVSAPLPVAGGPAGAGPFPGGGLSRAAAGSMSGWLPPGPAGASLGSSVSSLSSCSSFSASPPPGTMASFSQPWFHQGPLGILPPPSPSASPSVSPGGQLLFPALIPPSTSSMAAAAAAASSYHLPSSFPLKPGYMPSEWGPSPSQAPFPAGSQPGCLAAEPPPAPIPTITLSPPPTSSSLSESPFASASSSNSSSVCSSPSPFSSLPFPVVVGAAGAGAPAAGGLPTASLGSPSPSGMMPFPVAGTPPHLGGGGAGAGSGSAALLLAPFSFAGNELVASSVLAFQTQVVQLLAAPRLAQPVWLQSCAERSRLPGPANAPSPRPQFALVPRLADVLVADLIFLNYFFRDQNLPNLLSEILTAVLVYHRSWVSTIIPKATTSRLPAGAAATAGDSPRGSRRPGLSAASAQAACLYGSVAPHTVSELSASADPQVTAARATASVPIPASGLGDGSAASTPATPASSLSLGGDSAGPLADEDSTPAMEHGAPVAATPKSVSGLTQSRVVIVGGPARVTKALLNVLSYFLRCSPEVGIQVTPDGASESPPPANPTAASSKPACRFIVPLPCHAGGSRVATAPASSGPSPSSSSSSPFSSSAPASSSWSSSAAASSSSSSPSSTPARPRPARSSMPSLRPDRRPGGGMPSGHPLLGGLCPHGFTPDLVLQAIPFRSMPVLPFTPAEALAGAVPAGPSPTGGGPSGQLVGDSPTGALDRLVRDVRGALGRRLPTGAGGTARSAPVVRSSAVVIDLTSLGSWGAGWLVPSLRRPVRPGPPPPGPAGGVPASAAAAAAAAAAAVVHAAGAGASLVASSPGPGSPAVPAGAAATEAEPSMSTLTAPFPRGGAACSVDSTGRPIVFILESQLLPSLRATPTRRRLVTSSPSVAALLHTVELLHRTGLPSAVVSQHMEDSLQVLFLRSVLLAEYVASISVPAPMASPSGPGRQPTPVMDPSLEANGAPAMAQPATSSSVPGGGQSIAQHMPPSLTYRHVSQKLGLPLGDMPLLVAIASTHSDYYGRPLDACLMAPGSAPGPAGAADPPHLAAVAPALAQEDGTPLDRILSFSTRFLASEKLFDSMLGHPSLLTPFGVVAGAGASPSHRHGPHPAVVATM</sequence>
<feature type="compositionally biased region" description="Pro residues" evidence="1">
    <location>
        <begin position="376"/>
        <end position="392"/>
    </location>
</feature>
<dbReference type="PANTHER" id="PTHR21634">
    <property type="entry name" value="RE13835P"/>
    <property type="match status" value="1"/>
</dbReference>
<protein>
    <submittedName>
        <fullName evidence="4">Uncharacterized protein</fullName>
    </submittedName>
</protein>
<dbReference type="Proteomes" id="UP000030693">
    <property type="component" value="Unassembled WGS sequence"/>
</dbReference>
<evidence type="ECO:0000313" key="5">
    <source>
        <dbReference type="Proteomes" id="UP000030693"/>
    </source>
</evidence>
<dbReference type="GO" id="GO:0051087">
    <property type="term" value="F:protein-folding chaperone binding"/>
    <property type="evidence" value="ECO:0007669"/>
    <property type="project" value="TreeGrafter"/>
</dbReference>
<dbReference type="Pfam" id="PF14638">
    <property type="entry name" value="FNIP_C"/>
    <property type="match status" value="1"/>
</dbReference>
<dbReference type="InterPro" id="IPR028086">
    <property type="entry name" value="FNIP_C_dom"/>
</dbReference>
<dbReference type="InterPro" id="IPR028085">
    <property type="entry name" value="FNIP_mid_dom"/>
</dbReference>
<dbReference type="OMA" id="WPSTIAT"/>
<dbReference type="Pfam" id="PF14637">
    <property type="entry name" value="FNIP_M"/>
    <property type="match status" value="1"/>
</dbReference>
<gene>
    <name evidence="4" type="ORF">H696_04582</name>
</gene>
<keyword evidence="5" id="KW-1185">Reference proteome</keyword>
<evidence type="ECO:0000313" key="4">
    <source>
        <dbReference type="EMBL" id="KCV69168.1"/>
    </source>
</evidence>
<evidence type="ECO:0000256" key="1">
    <source>
        <dbReference type="SAM" id="MobiDB-lite"/>
    </source>
</evidence>
<feature type="domain" description="Folliculin-interacting protein C-terminal" evidence="3">
    <location>
        <begin position="1087"/>
        <end position="1141"/>
    </location>
</feature>